<dbReference type="EMBL" id="BMAW01041570">
    <property type="protein sequence ID" value="GFS29463.1"/>
    <property type="molecule type" value="Genomic_DNA"/>
</dbReference>
<dbReference type="Pfam" id="PF01074">
    <property type="entry name" value="Glyco_hydro_38N"/>
    <property type="match status" value="1"/>
</dbReference>
<name>A0A8X6I392_NEPPI</name>
<dbReference type="FunFam" id="1.20.1270.50:FF:000001">
    <property type="entry name" value="Alpha-mannosidase"/>
    <property type="match status" value="1"/>
</dbReference>
<evidence type="ECO:0000256" key="9">
    <source>
        <dbReference type="RuleBase" id="RU361199"/>
    </source>
</evidence>
<evidence type="ECO:0000256" key="5">
    <source>
        <dbReference type="ARBA" id="ARBA00022833"/>
    </source>
</evidence>
<dbReference type="AlphaFoldDB" id="A0A8X6I392"/>
<comment type="similarity">
    <text evidence="1 9">Belongs to the glycosyl hydrolase 38 family.</text>
</comment>
<dbReference type="Gene3D" id="2.60.40.1180">
    <property type="entry name" value="Golgi alpha-mannosidase II"/>
    <property type="match status" value="1"/>
</dbReference>
<keyword evidence="10" id="KW-0812">Transmembrane</keyword>
<evidence type="ECO:0000256" key="10">
    <source>
        <dbReference type="SAM" id="Phobius"/>
    </source>
</evidence>
<comment type="function">
    <text evidence="7">Catalyzes the first committed step in the biosynthesis of complex N-glycans. It controls conversion of high mannose to complex N-glycans; the final hydrolytic step in the N-glycan maturation pathway.</text>
</comment>
<feature type="domain" description="Glycoside hydrolase family 38 central" evidence="11">
    <location>
        <begin position="470"/>
        <end position="558"/>
    </location>
</feature>
<dbReference type="Gene3D" id="1.20.1270.50">
    <property type="entry name" value="Glycoside hydrolase family 38, central domain"/>
    <property type="match status" value="1"/>
</dbReference>
<gene>
    <name evidence="12" type="primary">Man2a1</name>
    <name evidence="12" type="ORF">NPIL_205271</name>
</gene>
<dbReference type="SUPFAM" id="SSF74650">
    <property type="entry name" value="Galactose mutarotase-like"/>
    <property type="match status" value="1"/>
</dbReference>
<keyword evidence="10" id="KW-1133">Transmembrane helix</keyword>
<organism evidence="12 13">
    <name type="scientific">Nephila pilipes</name>
    <name type="common">Giant wood spider</name>
    <name type="synonym">Nephila maculata</name>
    <dbReference type="NCBI Taxonomy" id="299642"/>
    <lineage>
        <taxon>Eukaryota</taxon>
        <taxon>Metazoa</taxon>
        <taxon>Ecdysozoa</taxon>
        <taxon>Arthropoda</taxon>
        <taxon>Chelicerata</taxon>
        <taxon>Arachnida</taxon>
        <taxon>Araneae</taxon>
        <taxon>Araneomorphae</taxon>
        <taxon>Entelegynae</taxon>
        <taxon>Araneoidea</taxon>
        <taxon>Nephilidae</taxon>
        <taxon>Nephila</taxon>
    </lineage>
</organism>
<dbReference type="OrthoDB" id="10261055at2759"/>
<keyword evidence="13" id="KW-1185">Reference proteome</keyword>
<dbReference type="FunFam" id="3.20.110.10:FF:000007">
    <property type="entry name" value="Alpha-mannosidase"/>
    <property type="match status" value="1"/>
</dbReference>
<accession>A0A8X6I392</accession>
<evidence type="ECO:0000256" key="8">
    <source>
        <dbReference type="ARBA" id="ARBA00093232"/>
    </source>
</evidence>
<dbReference type="PANTHER" id="PTHR11607:SF70">
    <property type="entry name" value="ALPHA-MANNOSIDASE"/>
    <property type="match status" value="1"/>
</dbReference>
<dbReference type="InterPro" id="IPR011330">
    <property type="entry name" value="Glyco_hydro/deAcase_b/a-brl"/>
</dbReference>
<evidence type="ECO:0000256" key="1">
    <source>
        <dbReference type="ARBA" id="ARBA00009792"/>
    </source>
</evidence>
<dbReference type="Gene3D" id="2.70.98.30">
    <property type="entry name" value="Golgi alpha-mannosidase II, domain 4"/>
    <property type="match status" value="1"/>
</dbReference>
<dbReference type="InterPro" id="IPR000602">
    <property type="entry name" value="Glyco_hydro_38_N"/>
</dbReference>
<dbReference type="InterPro" id="IPR011013">
    <property type="entry name" value="Gal_mutarotase_sf_dom"/>
</dbReference>
<reference evidence="12" key="1">
    <citation type="submission" date="2020-08" db="EMBL/GenBank/DDBJ databases">
        <title>Multicomponent nature underlies the extraordinary mechanical properties of spider dragline silk.</title>
        <authorList>
            <person name="Kono N."/>
            <person name="Nakamura H."/>
            <person name="Mori M."/>
            <person name="Yoshida Y."/>
            <person name="Ohtoshi R."/>
            <person name="Malay A.D."/>
            <person name="Moran D.A.P."/>
            <person name="Tomita M."/>
            <person name="Numata K."/>
            <person name="Arakawa K."/>
        </authorList>
    </citation>
    <scope>NUCLEOTIDE SEQUENCE</scope>
</reference>
<protein>
    <recommendedName>
        <fullName evidence="9">Alpha-mannosidase</fullName>
        <ecNumber evidence="9">3.2.1.-</ecNumber>
    </recommendedName>
</protein>
<dbReference type="GO" id="GO:0006491">
    <property type="term" value="P:N-glycan processing"/>
    <property type="evidence" value="ECO:0007669"/>
    <property type="project" value="TreeGrafter"/>
</dbReference>
<dbReference type="Proteomes" id="UP000887013">
    <property type="component" value="Unassembled WGS sequence"/>
</dbReference>
<evidence type="ECO:0000313" key="13">
    <source>
        <dbReference type="Proteomes" id="UP000887013"/>
    </source>
</evidence>
<dbReference type="InterPro" id="IPR027291">
    <property type="entry name" value="Glyco_hydro_38_N_sf"/>
</dbReference>
<evidence type="ECO:0000256" key="3">
    <source>
        <dbReference type="ARBA" id="ARBA00022723"/>
    </source>
</evidence>
<comment type="caution">
    <text evidence="12">The sequence shown here is derived from an EMBL/GenBank/DDBJ whole genome shotgun (WGS) entry which is preliminary data.</text>
</comment>
<dbReference type="SMART" id="SM00872">
    <property type="entry name" value="Alpha-mann_mid"/>
    <property type="match status" value="1"/>
</dbReference>
<dbReference type="SUPFAM" id="SSF88688">
    <property type="entry name" value="Families 57/38 glycoside transferase middle domain"/>
    <property type="match status" value="1"/>
</dbReference>
<keyword evidence="10" id="KW-0472">Membrane</keyword>
<evidence type="ECO:0000313" key="12">
    <source>
        <dbReference type="EMBL" id="GFS29463.1"/>
    </source>
</evidence>
<keyword evidence="5 9" id="KW-0862">Zinc</keyword>
<keyword evidence="3 9" id="KW-0479">Metal-binding</keyword>
<evidence type="ECO:0000256" key="4">
    <source>
        <dbReference type="ARBA" id="ARBA00022801"/>
    </source>
</evidence>
<comment type="subunit">
    <text evidence="2">Homodimer; disulfide-linked.</text>
</comment>
<keyword evidence="6 9" id="KW-0326">Glycosidase</keyword>
<dbReference type="InterPro" id="IPR015341">
    <property type="entry name" value="Glyco_hydro_38_cen"/>
</dbReference>
<dbReference type="GO" id="GO:0030246">
    <property type="term" value="F:carbohydrate binding"/>
    <property type="evidence" value="ECO:0007669"/>
    <property type="project" value="InterPro"/>
</dbReference>
<evidence type="ECO:0000259" key="11">
    <source>
        <dbReference type="SMART" id="SM00872"/>
    </source>
</evidence>
<dbReference type="Gene3D" id="3.20.110.10">
    <property type="entry name" value="Glycoside hydrolase 38, N terminal domain"/>
    <property type="match status" value="1"/>
</dbReference>
<dbReference type="InterPro" id="IPR050843">
    <property type="entry name" value="Glycosyl_Hydrlase_38"/>
</dbReference>
<proteinExistence type="inferred from homology"/>
<comment type="catalytic activity">
    <reaction evidence="8">
        <text>N(4)-{beta-D-GlcNAc-(1-&gt;2)-alpha-D-Man-(1-&gt;3)-[alpha-D-Man-(1-&gt;3)-[alpha-D-Man-(1-&gt;6)]-alpha-D-Man-(1-&gt;6)]-beta-D-Man-(1-&gt;4)-beta-D-GlcNAc-(1-&gt;4)-beta-D-GlcNAc}-L-asparaginyl-[protein] + 2 H2O = 2 alpha-D-mannopyranose + an N(4)-{beta-D-GlcNAc-(1-&gt;2)-alpha-D-Man-(1-&gt;3)-[alpha-D-Man-(1-&gt;6)]-beta-D-Man-(1-&gt;4)-beta-D-GlcNAc-(1-&gt;4)-beta-D-GlcNAc}-L-asparaginyl-[protein]</text>
        <dbReference type="Rhea" id="RHEA:56052"/>
        <dbReference type="Rhea" id="RHEA-COMP:14368"/>
        <dbReference type="Rhea" id="RHEA-COMP:14369"/>
        <dbReference type="ChEBI" id="CHEBI:15377"/>
        <dbReference type="ChEBI" id="CHEBI:28729"/>
        <dbReference type="ChEBI" id="CHEBI:60615"/>
        <dbReference type="ChEBI" id="CHEBI:60625"/>
        <dbReference type="EC" id="3.2.1.114"/>
    </reaction>
</comment>
<dbReference type="GO" id="GO:0006013">
    <property type="term" value="P:mannose metabolic process"/>
    <property type="evidence" value="ECO:0007669"/>
    <property type="project" value="InterPro"/>
</dbReference>
<dbReference type="InterPro" id="IPR028995">
    <property type="entry name" value="Glyco_hydro_57/38_cen_sf"/>
</dbReference>
<dbReference type="GO" id="GO:0046872">
    <property type="term" value="F:metal ion binding"/>
    <property type="evidence" value="ECO:0007669"/>
    <property type="project" value="UniProtKB-KW"/>
</dbReference>
<dbReference type="InterPro" id="IPR013780">
    <property type="entry name" value="Glyco_hydro_b"/>
</dbReference>
<comment type="cofactor">
    <cofactor evidence="9">
        <name>Zn(2+)</name>
        <dbReference type="ChEBI" id="CHEBI:29105"/>
    </cofactor>
    <text evidence="9">Binds 1 zinc ion per subunit.</text>
</comment>
<dbReference type="GO" id="GO:0004572">
    <property type="term" value="F:mannosyl-oligosaccharide 1,3-1,6-alpha-mannosidase activity"/>
    <property type="evidence" value="ECO:0007669"/>
    <property type="project" value="UniProtKB-EC"/>
</dbReference>
<dbReference type="Pfam" id="PF09261">
    <property type="entry name" value="Alpha-mann_mid"/>
    <property type="match status" value="1"/>
</dbReference>
<evidence type="ECO:0000256" key="2">
    <source>
        <dbReference type="ARBA" id="ARBA00011748"/>
    </source>
</evidence>
<dbReference type="PANTHER" id="PTHR11607">
    <property type="entry name" value="ALPHA-MANNOSIDASE"/>
    <property type="match status" value="1"/>
</dbReference>
<dbReference type="Pfam" id="PF07748">
    <property type="entry name" value="Glyco_hydro_38C"/>
    <property type="match status" value="1"/>
</dbReference>
<dbReference type="SUPFAM" id="SSF88713">
    <property type="entry name" value="Glycoside hydrolase/deacetylase"/>
    <property type="match status" value="1"/>
</dbReference>
<evidence type="ECO:0000256" key="6">
    <source>
        <dbReference type="ARBA" id="ARBA00023295"/>
    </source>
</evidence>
<evidence type="ECO:0000256" key="7">
    <source>
        <dbReference type="ARBA" id="ARBA00059516"/>
    </source>
</evidence>
<dbReference type="InterPro" id="IPR011682">
    <property type="entry name" value="Glyco_hydro_38_C"/>
</dbReference>
<sequence>MNRFILIRLFQKPRTKYLVSIIILAIVSIAILYHTVGNKQTPTPAPQIEGIKNSEISVQLVEQIDAEVEIVKVKSRQPLPCDPLPPLRNVDINTPDVYPSLNFNPPYRSYWNYTFDMRYLKVKENWSKLPLEVIIVPHSHNDPGWLKTFDGYFMAYTAHILNNMADKLAKYKDMTFVWSEISFFSRWWNSLKNRPHLRDQVRQFLRKGQLEILTGGWVMTDEAAAHIYGMVDQLIEGHQWMRTNLGITPRSAWSVDSFGHSSTVAYMLRAAGMRNMVIQRTHFAWKAYLAEKRHLNFWWRQEFDNLTPNNHTGDVMCQMMPFDLYSIKHSCGPDPEVCLQFDFRRIPGEYSESRASPITPEKVAEKSDLLLSQYGRIGSLFPHNVVLIPLGDDFRYNHDTEWDQQYENYAKIMEYINSREDWHANVRFGTLRDYFNIVHKRMHSIGYENIPSLTGDFHTYGDIYGEGHPSYWSGYFTTRPFWKHMCRDLQHWLRGAEILYSFSRAFALQHNLPHLVKRLDQDYAYLTLARDSLGLFQHHDAITGTSKEAVTADYGMRLFRGIKETKGIIAHATLYVIAEEAIKRSVDLRPAHPLTSFLYPDVDQTQYDKLPEKVPLSVPAQGRKVVIFNSKARRVIEPVRLRVGNAFVKVLGPDGEEVQVQVNPAWNGSVAVLGDVYELLFLADLPPLSLTTFTVTVSDRAPRPRSQVAITLNDALAKQPHNSIFSFQSPSDVDIELATPLVTARFSKQSGLLQSIELKDFNIINKVALVFQAYKSEEFRSGAYLFHPLTNDPVQNISGRFPIIRIVRGPICSEVTAVYSNVVMVTQRVYHSSSPLGNGVELEVISDIAQLFDVNLELFMRVKSDIKSGNTFYTDANGFQMIKRKTLSYLPLEANYYPATSAIFLEDDQSRLTVLLSHAHGVASLSPGWMEVMLDRRLRGDDNRGMGEGVMDNKRTLAQFWLLLEGMKEGTIDEVPTLSLNSHILSSVLAHPPIVVASHSFEQRNLKPRIQFLESSFPCNIDLFNLRTIPAQDDFDIPSNSSLLILHHKGVSCKVKSWDEESCSSHKENTVRLDFKTVHLSSVQKTSLSGIVSESNIRNSTIVQLSPMELISFNVTFRT</sequence>
<dbReference type="EC" id="3.2.1.-" evidence="9"/>
<dbReference type="InterPro" id="IPR037094">
    <property type="entry name" value="Glyco_hydro_38_cen_sf"/>
</dbReference>
<dbReference type="GO" id="GO:0000139">
    <property type="term" value="C:Golgi membrane"/>
    <property type="evidence" value="ECO:0007669"/>
    <property type="project" value="TreeGrafter"/>
</dbReference>
<feature type="transmembrane region" description="Helical" evidence="10">
    <location>
        <begin position="17"/>
        <end position="36"/>
    </location>
</feature>
<keyword evidence="4 9" id="KW-0378">Hydrolase</keyword>